<dbReference type="InterPro" id="IPR006448">
    <property type="entry name" value="Phage_term_ssu_P27"/>
</dbReference>
<evidence type="ECO:0000313" key="3">
    <source>
        <dbReference type="Proteomes" id="UP001556196"/>
    </source>
</evidence>
<feature type="region of interest" description="Disordered" evidence="1">
    <location>
        <begin position="118"/>
        <end position="144"/>
    </location>
</feature>
<dbReference type="EMBL" id="JBFOCI010000009">
    <property type="protein sequence ID" value="MEW9808588.1"/>
    <property type="molecule type" value="Genomic_DNA"/>
</dbReference>
<protein>
    <submittedName>
        <fullName evidence="2">P27 family phage terminase small subunit</fullName>
    </submittedName>
</protein>
<feature type="compositionally biased region" description="Polar residues" evidence="1">
    <location>
        <begin position="133"/>
        <end position="144"/>
    </location>
</feature>
<name>A0ABV3R5M9_9HYPH</name>
<feature type="compositionally biased region" description="Basic residues" evidence="1">
    <location>
        <begin position="120"/>
        <end position="131"/>
    </location>
</feature>
<gene>
    <name evidence="2" type="ORF">ABUE31_21570</name>
</gene>
<comment type="caution">
    <text evidence="2">The sequence shown here is derived from an EMBL/GenBank/DDBJ whole genome shotgun (WGS) entry which is preliminary data.</text>
</comment>
<evidence type="ECO:0000313" key="2">
    <source>
        <dbReference type="EMBL" id="MEW9808588.1"/>
    </source>
</evidence>
<dbReference type="RefSeq" id="WP_367725819.1">
    <property type="nucleotide sequence ID" value="NZ_JBFOCI010000009.1"/>
</dbReference>
<accession>A0ABV3R5M9</accession>
<evidence type="ECO:0000256" key="1">
    <source>
        <dbReference type="SAM" id="MobiDB-lite"/>
    </source>
</evidence>
<proteinExistence type="predicted"/>
<dbReference type="Pfam" id="PF05119">
    <property type="entry name" value="Terminase_4"/>
    <property type="match status" value="1"/>
</dbReference>
<keyword evidence="3" id="KW-1185">Reference proteome</keyword>
<reference evidence="2 3" key="1">
    <citation type="submission" date="2024-06" db="EMBL/GenBank/DDBJ databases">
        <authorList>
            <person name="Tuo L."/>
        </authorList>
    </citation>
    <scope>NUCLEOTIDE SEQUENCE [LARGE SCALE GENOMIC DNA]</scope>
    <source>
        <strain evidence="2 3">ZMM04-5</strain>
    </source>
</reference>
<organism evidence="2 3">
    <name type="scientific">Mesorhizobium marinum</name>
    <dbReference type="NCBI Taxonomy" id="3228790"/>
    <lineage>
        <taxon>Bacteria</taxon>
        <taxon>Pseudomonadati</taxon>
        <taxon>Pseudomonadota</taxon>
        <taxon>Alphaproteobacteria</taxon>
        <taxon>Hyphomicrobiales</taxon>
        <taxon>Phyllobacteriaceae</taxon>
        <taxon>Mesorhizobium</taxon>
    </lineage>
</organism>
<dbReference type="Proteomes" id="UP001556196">
    <property type="component" value="Unassembled WGS sequence"/>
</dbReference>
<sequence length="144" mass="15751">MNLQSIEGGDGVPVEPDWRSIYDDELDIAEASEQWGVVTREMKDAGTLTVANGHAIRRLVEFRVQYERAARHVAEKGAVLKGKRAKVGQWNPFWSVMAQAQDKITALEKALGISPDARGKAGKVQRAKKVSRASDSYLGSTGGR</sequence>